<feature type="chain" id="PRO_5018254383" evidence="1">
    <location>
        <begin position="19"/>
        <end position="446"/>
    </location>
</feature>
<proteinExistence type="predicted"/>
<evidence type="ECO:0000259" key="2">
    <source>
        <dbReference type="SMART" id="SM00014"/>
    </source>
</evidence>
<protein>
    <submittedName>
        <fullName evidence="3">Phosphatase PAP2 family protein</fullName>
    </submittedName>
</protein>
<comment type="caution">
    <text evidence="3">The sequence shown here is derived from an EMBL/GenBank/DDBJ whole genome shotgun (WGS) entry which is preliminary data.</text>
</comment>
<dbReference type="Pfam" id="PF01569">
    <property type="entry name" value="PAP2"/>
    <property type="match status" value="1"/>
</dbReference>
<reference evidence="3 4" key="1">
    <citation type="submission" date="2018-10" db="EMBL/GenBank/DDBJ databases">
        <authorList>
            <person name="Chen X."/>
        </authorList>
    </citation>
    <scope>NUCLEOTIDE SEQUENCE [LARGE SCALE GENOMIC DNA]</scope>
    <source>
        <strain evidence="3 4">YIM 102668</strain>
    </source>
</reference>
<dbReference type="InterPro" id="IPR011250">
    <property type="entry name" value="OMP/PagP_B-barrel"/>
</dbReference>
<dbReference type="SUPFAM" id="SSF48317">
    <property type="entry name" value="Acid phosphatase/Vanadium-dependent haloperoxidase"/>
    <property type="match status" value="1"/>
</dbReference>
<sequence>MVKFLFILLLLQQSIICAQDSLVLNTKYSYDKVDFTEGKWINKAIAPSIFFVASAASWSERENIREIRNRYIPTFKVDYDDYLQYSPAAAVFGLKIAGVKGRNNTLRATISYASSLAIMGIIVNTVKNSVDVERPDGSANNSFPSGHTSMAFTNATFLHKEYGLVNPLYSIGGYSAATFTGLGRNLNNRHWISDVLAGAGIGILSTELGYFFINKFYKNNGDNEGLLSKISGNDNPSFLALKVGSALGTTNFLKESELDDKKEVGFEAGLEGAYFINKKWGIGADITFSSFPVLKTHFDLDDQGLEHVDIVTQSLGFLNFGIGPYYAYDFNDNFQLMLKAKLGYSIGASGKILLKDDFIDAPTNEFEIAEYKPTDSFRFNSGVSLTYKINNELGITLYSDYNASSSTINYKFNEILADDEMDDNLNASAKEKMNYVGIGLKLTAYF</sequence>
<dbReference type="Gene3D" id="1.20.144.10">
    <property type="entry name" value="Phosphatidic acid phosphatase type 2/haloperoxidase"/>
    <property type="match status" value="1"/>
</dbReference>
<dbReference type="Proteomes" id="UP000275348">
    <property type="component" value="Unassembled WGS sequence"/>
</dbReference>
<dbReference type="PANTHER" id="PTHR14969">
    <property type="entry name" value="SPHINGOSINE-1-PHOSPHATE PHOSPHOHYDROLASE"/>
    <property type="match status" value="1"/>
</dbReference>
<dbReference type="OrthoDB" id="9773582at2"/>
<evidence type="ECO:0000313" key="4">
    <source>
        <dbReference type="Proteomes" id="UP000275348"/>
    </source>
</evidence>
<dbReference type="InterPro" id="IPR000326">
    <property type="entry name" value="PAP2/HPO"/>
</dbReference>
<organism evidence="3 4">
    <name type="scientific">Faecalibacter macacae</name>
    <dbReference type="NCBI Taxonomy" id="1859289"/>
    <lineage>
        <taxon>Bacteria</taxon>
        <taxon>Pseudomonadati</taxon>
        <taxon>Bacteroidota</taxon>
        <taxon>Flavobacteriia</taxon>
        <taxon>Flavobacteriales</taxon>
        <taxon>Weeksellaceae</taxon>
        <taxon>Faecalibacter</taxon>
    </lineage>
</organism>
<feature type="domain" description="Phosphatidic acid phosphatase type 2/haloperoxidase" evidence="2">
    <location>
        <begin position="109"/>
        <end position="210"/>
    </location>
</feature>
<name>A0A3L9M9D1_9FLAO</name>
<accession>A0A3L9M9D1</accession>
<feature type="signal peptide" evidence="1">
    <location>
        <begin position="1"/>
        <end position="18"/>
    </location>
</feature>
<dbReference type="CDD" id="cd03394">
    <property type="entry name" value="PAP2_like_5"/>
    <property type="match status" value="1"/>
</dbReference>
<keyword evidence="1" id="KW-0732">Signal</keyword>
<dbReference type="SUPFAM" id="SSF56925">
    <property type="entry name" value="OMPA-like"/>
    <property type="match status" value="1"/>
</dbReference>
<keyword evidence="4" id="KW-1185">Reference proteome</keyword>
<dbReference type="SMART" id="SM00014">
    <property type="entry name" value="acidPPc"/>
    <property type="match status" value="1"/>
</dbReference>
<dbReference type="AlphaFoldDB" id="A0A3L9M9D1"/>
<dbReference type="RefSeq" id="WP_121934643.1">
    <property type="nucleotide sequence ID" value="NZ_RDOJ01000009.1"/>
</dbReference>
<dbReference type="InterPro" id="IPR036938">
    <property type="entry name" value="PAP2/HPO_sf"/>
</dbReference>
<dbReference type="EMBL" id="RDOJ01000009">
    <property type="protein sequence ID" value="RLZ09690.1"/>
    <property type="molecule type" value="Genomic_DNA"/>
</dbReference>
<dbReference type="PANTHER" id="PTHR14969:SF13">
    <property type="entry name" value="AT30094P"/>
    <property type="match status" value="1"/>
</dbReference>
<evidence type="ECO:0000256" key="1">
    <source>
        <dbReference type="SAM" id="SignalP"/>
    </source>
</evidence>
<gene>
    <name evidence="3" type="ORF">EAH69_07845</name>
</gene>
<evidence type="ECO:0000313" key="3">
    <source>
        <dbReference type="EMBL" id="RLZ09690.1"/>
    </source>
</evidence>